<evidence type="ECO:0000256" key="2">
    <source>
        <dbReference type="ARBA" id="ARBA00023015"/>
    </source>
</evidence>
<dbReference type="EMBL" id="PYAV01000001">
    <property type="protein sequence ID" value="PSL51284.1"/>
    <property type="molecule type" value="Genomic_DNA"/>
</dbReference>
<dbReference type="OrthoDB" id="9806513at2"/>
<evidence type="ECO:0000256" key="4">
    <source>
        <dbReference type="ARBA" id="ARBA00023163"/>
    </source>
</evidence>
<evidence type="ECO:0000256" key="3">
    <source>
        <dbReference type="ARBA" id="ARBA00023125"/>
    </source>
</evidence>
<accession>A0A2P8HYP3</accession>
<dbReference type="InterPro" id="IPR047057">
    <property type="entry name" value="MerR_fam"/>
</dbReference>
<dbReference type="PANTHER" id="PTHR30204:SF65">
    <property type="entry name" value="HTH-TYPE TRANSCRIPTIONAL REGULATOR TNRA"/>
    <property type="match status" value="1"/>
</dbReference>
<keyword evidence="7" id="KW-1185">Reference proteome</keyword>
<keyword evidence="4" id="KW-0804">Transcription</keyword>
<evidence type="ECO:0000259" key="5">
    <source>
        <dbReference type="PROSITE" id="PS50937"/>
    </source>
</evidence>
<reference evidence="6 7" key="1">
    <citation type="submission" date="2018-03" db="EMBL/GenBank/DDBJ databases">
        <title>Genomic Encyclopedia of Type Strains, Phase III (KMG-III): the genomes of soil and plant-associated and newly described type strains.</title>
        <authorList>
            <person name="Whitman W."/>
        </authorList>
    </citation>
    <scope>NUCLEOTIDE SEQUENCE [LARGE SCALE GENOMIC DNA]</scope>
    <source>
        <strain evidence="6 7">CGMCC 1.07653</strain>
    </source>
</reference>
<dbReference type="InterPro" id="IPR009061">
    <property type="entry name" value="DNA-bd_dom_put_sf"/>
</dbReference>
<proteinExistence type="predicted"/>
<dbReference type="RefSeq" id="WP_106587359.1">
    <property type="nucleotide sequence ID" value="NZ_PYAV01000001.1"/>
</dbReference>
<dbReference type="GO" id="GO:0003677">
    <property type="term" value="F:DNA binding"/>
    <property type="evidence" value="ECO:0007669"/>
    <property type="project" value="UniProtKB-KW"/>
</dbReference>
<dbReference type="InterPro" id="IPR000551">
    <property type="entry name" value="MerR-type_HTH_dom"/>
</dbReference>
<keyword evidence="3" id="KW-0238">DNA-binding</keyword>
<sequence>MTDEERRSLPLFPIRVVKQLTQLTPRQIRYYEEHRLIYPERTEGNQRLFSFNDVDRLLEVKRLIDQGVNLAGIKEIMQLELESQAQLDLQDEEEKETKRELSDRELRRHMKREAMMAASQKKTSMIQGQLSHFFH</sequence>
<feature type="domain" description="HTH merR-type" evidence="5">
    <location>
        <begin position="11"/>
        <end position="79"/>
    </location>
</feature>
<evidence type="ECO:0000313" key="6">
    <source>
        <dbReference type="EMBL" id="PSL51284.1"/>
    </source>
</evidence>
<dbReference type="Proteomes" id="UP000242310">
    <property type="component" value="Unassembled WGS sequence"/>
</dbReference>
<name>A0A2P8HYP3_9BACI</name>
<keyword evidence="1" id="KW-0678">Repressor</keyword>
<dbReference type="GO" id="GO:0003700">
    <property type="term" value="F:DNA-binding transcription factor activity"/>
    <property type="evidence" value="ECO:0007669"/>
    <property type="project" value="InterPro"/>
</dbReference>
<organism evidence="6 7">
    <name type="scientific">Salsuginibacillus halophilus</name>
    <dbReference type="NCBI Taxonomy" id="517424"/>
    <lineage>
        <taxon>Bacteria</taxon>
        <taxon>Bacillati</taxon>
        <taxon>Bacillota</taxon>
        <taxon>Bacilli</taxon>
        <taxon>Bacillales</taxon>
        <taxon>Bacillaceae</taxon>
        <taxon>Salsuginibacillus</taxon>
    </lineage>
</organism>
<dbReference type="Gene3D" id="1.10.1660.10">
    <property type="match status" value="1"/>
</dbReference>
<dbReference type="PANTHER" id="PTHR30204">
    <property type="entry name" value="REDOX-CYCLING DRUG-SENSING TRANSCRIPTIONAL ACTIVATOR SOXR"/>
    <property type="match status" value="1"/>
</dbReference>
<dbReference type="AlphaFoldDB" id="A0A2P8HYP3"/>
<protein>
    <submittedName>
        <fullName evidence="6">Transcriptional regulator</fullName>
    </submittedName>
</protein>
<dbReference type="SMART" id="SM00422">
    <property type="entry name" value="HTH_MERR"/>
    <property type="match status" value="1"/>
</dbReference>
<comment type="caution">
    <text evidence="6">The sequence shown here is derived from an EMBL/GenBank/DDBJ whole genome shotgun (WGS) entry which is preliminary data.</text>
</comment>
<gene>
    <name evidence="6" type="ORF">B0H94_101194</name>
</gene>
<evidence type="ECO:0000313" key="7">
    <source>
        <dbReference type="Proteomes" id="UP000242310"/>
    </source>
</evidence>
<dbReference type="SUPFAM" id="SSF46955">
    <property type="entry name" value="Putative DNA-binding domain"/>
    <property type="match status" value="1"/>
</dbReference>
<evidence type="ECO:0000256" key="1">
    <source>
        <dbReference type="ARBA" id="ARBA00022491"/>
    </source>
</evidence>
<dbReference type="PROSITE" id="PS50937">
    <property type="entry name" value="HTH_MERR_2"/>
    <property type="match status" value="1"/>
</dbReference>
<dbReference type="Pfam" id="PF13411">
    <property type="entry name" value="MerR_1"/>
    <property type="match status" value="1"/>
</dbReference>
<keyword evidence="2" id="KW-0805">Transcription regulation</keyword>